<keyword evidence="1" id="KW-0677">Repeat</keyword>
<dbReference type="GO" id="GO:0019369">
    <property type="term" value="P:arachidonate metabolic process"/>
    <property type="evidence" value="ECO:0007669"/>
    <property type="project" value="TreeGrafter"/>
</dbReference>
<gene>
    <name evidence="8" type="ORF">EAE97_007637</name>
</gene>
<dbReference type="InterPro" id="IPR056884">
    <property type="entry name" value="NPHP3-like_N"/>
</dbReference>
<evidence type="ECO:0000256" key="6">
    <source>
        <dbReference type="SAM" id="MobiDB-lite"/>
    </source>
</evidence>
<feature type="short sequence motif" description="GXGXXG" evidence="5">
    <location>
        <begin position="20"/>
        <end position="25"/>
    </location>
</feature>
<evidence type="ECO:0000313" key="8">
    <source>
        <dbReference type="EMBL" id="KAF7937841.1"/>
    </source>
</evidence>
<dbReference type="Pfam" id="PF24883">
    <property type="entry name" value="NPHP3_N"/>
    <property type="match status" value="1"/>
</dbReference>
<feature type="active site" description="Nucleophile" evidence="5">
    <location>
        <position position="64"/>
    </location>
</feature>
<dbReference type="SUPFAM" id="SSF52151">
    <property type="entry name" value="FabD/lysophospholipase-like"/>
    <property type="match status" value="1"/>
</dbReference>
<dbReference type="GO" id="GO:0016042">
    <property type="term" value="P:lipid catabolic process"/>
    <property type="evidence" value="ECO:0007669"/>
    <property type="project" value="UniProtKB-UniRule"/>
</dbReference>
<dbReference type="Pfam" id="PF01734">
    <property type="entry name" value="Patatin"/>
    <property type="match status" value="1"/>
</dbReference>
<dbReference type="GO" id="GO:0047499">
    <property type="term" value="F:calcium-independent phospholipase A2 activity"/>
    <property type="evidence" value="ECO:0007669"/>
    <property type="project" value="TreeGrafter"/>
</dbReference>
<organism evidence="8 9">
    <name type="scientific">Botrytis byssoidea</name>
    <dbReference type="NCBI Taxonomy" id="139641"/>
    <lineage>
        <taxon>Eukaryota</taxon>
        <taxon>Fungi</taxon>
        <taxon>Dikarya</taxon>
        <taxon>Ascomycota</taxon>
        <taxon>Pezizomycotina</taxon>
        <taxon>Leotiomycetes</taxon>
        <taxon>Helotiales</taxon>
        <taxon>Sclerotiniaceae</taxon>
        <taxon>Botrytis</taxon>
    </lineage>
</organism>
<dbReference type="GO" id="GO:0016020">
    <property type="term" value="C:membrane"/>
    <property type="evidence" value="ECO:0007669"/>
    <property type="project" value="TreeGrafter"/>
</dbReference>
<feature type="short sequence motif" description="GXSXG" evidence="5">
    <location>
        <begin position="62"/>
        <end position="66"/>
    </location>
</feature>
<sequence>MSTSQQPPENQTFRLLAVDGGGVKGLTSLLILRRLMLQLKRDVTDPDEPIPRPCDVFDLIGGTSTGGLIAIMLGRLGMTVDECIETYKKFGKTVFGKKKAFGIGRTMFSGSMYETKDLQTAIKMLVAERLKQERAPFRADTDNTRAANTITAPRGDQAVQAPSSSSGEAAQDPEDAPLNDTRADLSRFVCATRNKTFNYELIRNYTSGKPDQVDYDCTIWEAGSATAATPMFFGPVTFQKSKAKFSDGGATINCSLPEVVNEARRLWNSPQFACIVSLGTGWPANSKVKSGLLGFLGQTVKVLTDAQKKYEDWVRGNREDLNIKDRYFRFNVEQGMGQLKLDEWAETEEMTALTDSYLGQDKQMNEVERCVKLLRTTDAVNESAQIAVCESRQRRILKQLRFRKIHARHEEIRLAHRETFDWLFHEIQPVEMSWTNFMEWLQNDNSIYWINGKSGSGKSTLMKFISDDSRLMKALRRSSWADGRPVIKASFYFWYNGTSMQKSRKELMQSLLLQLLELQPHLISIIFHEVFAFSDNDFDFEKFSTEAELMLALQKNPGSARTDIKSHLSD</sequence>
<evidence type="ECO:0000256" key="2">
    <source>
        <dbReference type="ARBA" id="ARBA00022801"/>
    </source>
</evidence>
<dbReference type="PANTHER" id="PTHR24185:SF1">
    <property type="entry name" value="CALCIUM-INDEPENDENT PHOSPHOLIPASE A2-GAMMA"/>
    <property type="match status" value="1"/>
</dbReference>
<dbReference type="Gene3D" id="3.40.1090.10">
    <property type="entry name" value="Cytosolic phospholipase A2 catalytic domain"/>
    <property type="match status" value="1"/>
</dbReference>
<dbReference type="PROSITE" id="PS51635">
    <property type="entry name" value="PNPLA"/>
    <property type="match status" value="1"/>
</dbReference>
<proteinExistence type="predicted"/>
<accession>A0A9P5IFX5</accession>
<evidence type="ECO:0000256" key="1">
    <source>
        <dbReference type="ARBA" id="ARBA00022737"/>
    </source>
</evidence>
<comment type="caution">
    <text evidence="8">The sequence shown here is derived from an EMBL/GenBank/DDBJ whole genome shotgun (WGS) entry which is preliminary data.</text>
</comment>
<feature type="domain" description="PNPLA" evidence="7">
    <location>
        <begin position="16"/>
        <end position="260"/>
    </location>
</feature>
<dbReference type="InterPro" id="IPR016035">
    <property type="entry name" value="Acyl_Trfase/lysoPLipase"/>
</dbReference>
<keyword evidence="2 5" id="KW-0378">Hydrolase</keyword>
<dbReference type="EMBL" id="RCSW01000015">
    <property type="protein sequence ID" value="KAF7937841.1"/>
    <property type="molecule type" value="Genomic_DNA"/>
</dbReference>
<dbReference type="RefSeq" id="XP_038730989.1">
    <property type="nucleotide sequence ID" value="XM_038878151.1"/>
</dbReference>
<dbReference type="InterPro" id="IPR002641">
    <property type="entry name" value="PNPLA_dom"/>
</dbReference>
<dbReference type="Proteomes" id="UP000710849">
    <property type="component" value="Unassembled WGS sequence"/>
</dbReference>
<dbReference type="GeneID" id="62151225"/>
<evidence type="ECO:0000259" key="7">
    <source>
        <dbReference type="PROSITE" id="PS51635"/>
    </source>
</evidence>
<feature type="active site" description="Proton acceptor" evidence="5">
    <location>
        <position position="247"/>
    </location>
</feature>
<feature type="short sequence motif" description="DGA/G" evidence="5">
    <location>
        <begin position="247"/>
        <end position="249"/>
    </location>
</feature>
<evidence type="ECO:0000313" key="9">
    <source>
        <dbReference type="Proteomes" id="UP000710849"/>
    </source>
</evidence>
<feature type="region of interest" description="Disordered" evidence="6">
    <location>
        <begin position="136"/>
        <end position="180"/>
    </location>
</feature>
<reference evidence="8 9" key="1">
    <citation type="journal article" date="2020" name="Genome Biol. Evol.">
        <title>Comparative genomics of Sclerotiniaceae.</title>
        <authorList>
            <person name="Valero Jimenez C.A."/>
            <person name="Steentjes M."/>
            <person name="Scholten O.E."/>
            <person name="Van Kan J.A.L."/>
        </authorList>
    </citation>
    <scope>NUCLEOTIDE SEQUENCE [LARGE SCALE GENOMIC DNA]</scope>
    <source>
        <strain evidence="8 9">MUCL 94</strain>
    </source>
</reference>
<dbReference type="GO" id="GO:0046486">
    <property type="term" value="P:glycerolipid metabolic process"/>
    <property type="evidence" value="ECO:0007669"/>
    <property type="project" value="UniProtKB-ARBA"/>
</dbReference>
<dbReference type="AlphaFoldDB" id="A0A9P5IFX5"/>
<dbReference type="PANTHER" id="PTHR24185">
    <property type="entry name" value="CALCIUM-INDEPENDENT PHOSPHOLIPASE A2-GAMMA"/>
    <property type="match status" value="1"/>
</dbReference>
<keyword evidence="4 5" id="KW-0443">Lipid metabolism</keyword>
<keyword evidence="9" id="KW-1185">Reference proteome</keyword>
<name>A0A9P5IFX5_9HELO</name>
<evidence type="ECO:0000256" key="5">
    <source>
        <dbReference type="PROSITE-ProRule" id="PRU01161"/>
    </source>
</evidence>
<protein>
    <recommendedName>
        <fullName evidence="7">PNPLA domain-containing protein</fullName>
    </recommendedName>
</protein>
<keyword evidence="3 5" id="KW-0442">Lipid degradation</keyword>
<evidence type="ECO:0000256" key="4">
    <source>
        <dbReference type="ARBA" id="ARBA00023098"/>
    </source>
</evidence>
<evidence type="ECO:0000256" key="3">
    <source>
        <dbReference type="ARBA" id="ARBA00022963"/>
    </source>
</evidence>
<dbReference type="CDD" id="cd07216">
    <property type="entry name" value="Pat17_PNPLA8_PNPLA9_like3"/>
    <property type="match status" value="1"/>
</dbReference>